<reference evidence="2" key="2">
    <citation type="journal article" date="2015" name="Data Brief">
        <title>Shoot transcriptome of the giant reed, Arundo donax.</title>
        <authorList>
            <person name="Barrero R.A."/>
            <person name="Guerrero F.D."/>
            <person name="Moolhuijzen P."/>
            <person name="Goolsby J.A."/>
            <person name="Tidwell J."/>
            <person name="Bellgard S.E."/>
            <person name="Bellgard M.I."/>
        </authorList>
    </citation>
    <scope>NUCLEOTIDE SEQUENCE</scope>
    <source>
        <tissue evidence="2">Shoot tissue taken approximately 20 cm above the soil surface</tissue>
    </source>
</reference>
<protein>
    <submittedName>
        <fullName evidence="2">Uncharacterized protein</fullName>
    </submittedName>
</protein>
<dbReference type="EMBL" id="GBRH01196604">
    <property type="protein sequence ID" value="JAE01292.1"/>
    <property type="molecule type" value="Transcribed_RNA"/>
</dbReference>
<name>A0A0A9EME9_ARUDO</name>
<reference evidence="2" key="1">
    <citation type="submission" date="2014-09" db="EMBL/GenBank/DDBJ databases">
        <authorList>
            <person name="Magalhaes I.L.F."/>
            <person name="Oliveira U."/>
            <person name="Santos F.R."/>
            <person name="Vidigal T.H.D.A."/>
            <person name="Brescovit A.D."/>
            <person name="Santos A.J."/>
        </authorList>
    </citation>
    <scope>NUCLEOTIDE SEQUENCE</scope>
    <source>
        <tissue evidence="2">Shoot tissue taken approximately 20 cm above the soil surface</tissue>
    </source>
</reference>
<proteinExistence type="predicted"/>
<evidence type="ECO:0000313" key="2">
    <source>
        <dbReference type="EMBL" id="JAE01292.1"/>
    </source>
</evidence>
<accession>A0A0A9EME9</accession>
<dbReference type="AlphaFoldDB" id="A0A0A9EME9"/>
<evidence type="ECO:0000256" key="1">
    <source>
        <dbReference type="SAM" id="MobiDB-lite"/>
    </source>
</evidence>
<feature type="region of interest" description="Disordered" evidence="1">
    <location>
        <begin position="1"/>
        <end position="30"/>
    </location>
</feature>
<sequence>MSSLTGARSIFPGKAKPKKSTMTVPAKILG</sequence>
<organism evidence="2">
    <name type="scientific">Arundo donax</name>
    <name type="common">Giant reed</name>
    <name type="synonym">Donax arundinaceus</name>
    <dbReference type="NCBI Taxonomy" id="35708"/>
    <lineage>
        <taxon>Eukaryota</taxon>
        <taxon>Viridiplantae</taxon>
        <taxon>Streptophyta</taxon>
        <taxon>Embryophyta</taxon>
        <taxon>Tracheophyta</taxon>
        <taxon>Spermatophyta</taxon>
        <taxon>Magnoliopsida</taxon>
        <taxon>Liliopsida</taxon>
        <taxon>Poales</taxon>
        <taxon>Poaceae</taxon>
        <taxon>PACMAD clade</taxon>
        <taxon>Arundinoideae</taxon>
        <taxon>Arundineae</taxon>
        <taxon>Arundo</taxon>
    </lineage>
</organism>